<evidence type="ECO:0000313" key="3">
    <source>
        <dbReference type="EMBL" id="ATX64718.1"/>
    </source>
</evidence>
<dbReference type="SUPFAM" id="SSF54637">
    <property type="entry name" value="Thioesterase/thiol ester dehydrase-isomerase"/>
    <property type="match status" value="1"/>
</dbReference>
<feature type="domain" description="Thioesterase" evidence="2">
    <location>
        <begin position="65"/>
        <end position="142"/>
    </location>
</feature>
<proteinExistence type="predicted"/>
<sequence length="156" mass="16980">MARVRPGSKEWNETGIAQMSDQKRYDEIAQQLPPFGQIFGLRVLQAHPDCLRAELLVTEALSNRNGVLHGGAIMGLADNLGGTATFLNLAEGQGTTTIESKTNFLRSVAIGETLTTETTPLHRGRRTHVWQTRLIRSDGKLAAVVTQTQMILNASG</sequence>
<reference evidence="3 4" key="1">
    <citation type="submission" date="2017-11" db="EMBL/GenBank/DDBJ databases">
        <title>Revised Sequence and Annotation of the Rhodobaca barguzinensis strain alga05 Genome.</title>
        <authorList>
            <person name="Kopejtka K."/>
            <person name="Tomasch J.M."/>
            <person name="Bunk B."/>
            <person name="Koblizek M."/>
        </authorList>
    </citation>
    <scope>NUCLEOTIDE SEQUENCE [LARGE SCALE GENOMIC DNA]</scope>
    <source>
        <strain evidence="4">alga05</strain>
    </source>
</reference>
<evidence type="ECO:0000259" key="2">
    <source>
        <dbReference type="Pfam" id="PF03061"/>
    </source>
</evidence>
<dbReference type="InterPro" id="IPR006683">
    <property type="entry name" value="Thioestr_dom"/>
</dbReference>
<organism evidence="3 4">
    <name type="scientific">Roseinatronobacter bogoriensis subsp. barguzinensis</name>
    <dbReference type="NCBI Taxonomy" id="441209"/>
    <lineage>
        <taxon>Bacteria</taxon>
        <taxon>Pseudomonadati</taxon>
        <taxon>Pseudomonadota</taxon>
        <taxon>Alphaproteobacteria</taxon>
        <taxon>Rhodobacterales</taxon>
        <taxon>Paracoccaceae</taxon>
        <taxon>Roseinatronobacter</taxon>
    </lineage>
</organism>
<dbReference type="Gene3D" id="3.10.129.10">
    <property type="entry name" value="Hotdog Thioesterase"/>
    <property type="match status" value="1"/>
</dbReference>
<dbReference type="Pfam" id="PF03061">
    <property type="entry name" value="4HBT"/>
    <property type="match status" value="1"/>
</dbReference>
<keyword evidence="1" id="KW-0378">Hydrolase</keyword>
<dbReference type="AlphaFoldDB" id="A0A2K8KDA0"/>
<gene>
    <name evidence="3" type="ORF">BG454_01785</name>
</gene>
<name>A0A2K8KDA0_9RHOB</name>
<dbReference type="NCBIfam" id="TIGR00369">
    <property type="entry name" value="unchar_dom_1"/>
    <property type="match status" value="1"/>
</dbReference>
<dbReference type="GO" id="GO:0061522">
    <property type="term" value="F:1,4-dihydroxy-2-naphthoyl-CoA thioesterase activity"/>
    <property type="evidence" value="ECO:0007669"/>
    <property type="project" value="TreeGrafter"/>
</dbReference>
<dbReference type="PANTHER" id="PTHR43240">
    <property type="entry name" value="1,4-DIHYDROXY-2-NAPHTHOYL-COA THIOESTERASE 1"/>
    <property type="match status" value="1"/>
</dbReference>
<keyword evidence="4" id="KW-1185">Reference proteome</keyword>
<dbReference type="GO" id="GO:0005829">
    <property type="term" value="C:cytosol"/>
    <property type="evidence" value="ECO:0007669"/>
    <property type="project" value="TreeGrafter"/>
</dbReference>
<dbReference type="Proteomes" id="UP000228948">
    <property type="component" value="Chromosome"/>
</dbReference>
<evidence type="ECO:0000313" key="4">
    <source>
        <dbReference type="Proteomes" id="UP000228948"/>
    </source>
</evidence>
<dbReference type="CDD" id="cd03443">
    <property type="entry name" value="PaaI_thioesterase"/>
    <property type="match status" value="1"/>
</dbReference>
<dbReference type="InterPro" id="IPR003736">
    <property type="entry name" value="PAAI_dom"/>
</dbReference>
<dbReference type="EMBL" id="CP024899">
    <property type="protein sequence ID" value="ATX64718.1"/>
    <property type="molecule type" value="Genomic_DNA"/>
</dbReference>
<dbReference type="STRING" id="441209.GCA_001870665_00877"/>
<dbReference type="PANTHER" id="PTHR43240:SF8">
    <property type="entry name" value="PHENYLACETIC ACID DEGRADATION-RELATED PROTEIN"/>
    <property type="match status" value="1"/>
</dbReference>
<dbReference type="OrthoDB" id="9813282at2"/>
<dbReference type="KEGG" id="rbg:BG454_01785"/>
<evidence type="ECO:0000256" key="1">
    <source>
        <dbReference type="ARBA" id="ARBA00022801"/>
    </source>
</evidence>
<dbReference type="InterPro" id="IPR029069">
    <property type="entry name" value="HotDog_dom_sf"/>
</dbReference>
<accession>A0A2K8KDA0</accession>
<protein>
    <submittedName>
        <fullName evidence="3">Phenylacetic acid degradation protein</fullName>
    </submittedName>
</protein>